<dbReference type="GO" id="GO:0003824">
    <property type="term" value="F:catalytic activity"/>
    <property type="evidence" value="ECO:0007669"/>
    <property type="project" value="InterPro"/>
</dbReference>
<organism evidence="2 3">
    <name type="scientific">Euroglyphus maynei</name>
    <name type="common">Mayne's house dust mite</name>
    <dbReference type="NCBI Taxonomy" id="6958"/>
    <lineage>
        <taxon>Eukaryota</taxon>
        <taxon>Metazoa</taxon>
        <taxon>Ecdysozoa</taxon>
        <taxon>Arthropoda</taxon>
        <taxon>Chelicerata</taxon>
        <taxon>Arachnida</taxon>
        <taxon>Acari</taxon>
        <taxon>Acariformes</taxon>
        <taxon>Sarcoptiformes</taxon>
        <taxon>Astigmata</taxon>
        <taxon>Psoroptidia</taxon>
        <taxon>Analgoidea</taxon>
        <taxon>Pyroglyphidae</taxon>
        <taxon>Pyroglyphinae</taxon>
        <taxon>Euroglyphus</taxon>
    </lineage>
</organism>
<evidence type="ECO:0000313" key="2">
    <source>
        <dbReference type="EMBL" id="OTF71687.1"/>
    </source>
</evidence>
<protein>
    <recommendedName>
        <fullName evidence="4">Orn/DAP/Arg decarboxylase 2 C-terminal domain-containing protein</fullName>
    </recommendedName>
</protein>
<evidence type="ECO:0000313" key="3">
    <source>
        <dbReference type="Proteomes" id="UP000194236"/>
    </source>
</evidence>
<feature type="non-terminal residue" evidence="2">
    <location>
        <position position="1"/>
    </location>
</feature>
<sequence>ADVFYRDFLLNYKLSAGDYLIISDAGSYGSSMSSNFQSRNKSAEILIIERQPIVIREREKYEEQFLNEKLVPELKLNSSQIIEEAESQEELTEQSEIKNDQVVTIEENKE</sequence>
<evidence type="ECO:0000256" key="1">
    <source>
        <dbReference type="SAM" id="MobiDB-lite"/>
    </source>
</evidence>
<accession>A0A1Y3AUK7</accession>
<dbReference type="AlphaFoldDB" id="A0A1Y3AUK7"/>
<dbReference type="EMBL" id="MUJZ01059736">
    <property type="protein sequence ID" value="OTF71687.1"/>
    <property type="molecule type" value="Genomic_DNA"/>
</dbReference>
<keyword evidence="3" id="KW-1185">Reference proteome</keyword>
<dbReference type="Proteomes" id="UP000194236">
    <property type="component" value="Unassembled WGS sequence"/>
</dbReference>
<dbReference type="InterPro" id="IPR009006">
    <property type="entry name" value="Ala_racemase/Decarboxylase_C"/>
</dbReference>
<gene>
    <name evidence="2" type="ORF">BLA29_009732</name>
</gene>
<comment type="caution">
    <text evidence="2">The sequence shown here is derived from an EMBL/GenBank/DDBJ whole genome shotgun (WGS) entry which is preliminary data.</text>
</comment>
<name>A0A1Y3AUK7_EURMA</name>
<reference evidence="2 3" key="1">
    <citation type="submission" date="2017-03" db="EMBL/GenBank/DDBJ databases">
        <title>Genome Survey of Euroglyphus maynei.</title>
        <authorList>
            <person name="Arlian L.G."/>
            <person name="Morgan M.S."/>
            <person name="Rider S.D."/>
        </authorList>
    </citation>
    <scope>NUCLEOTIDE SEQUENCE [LARGE SCALE GENOMIC DNA]</scope>
    <source>
        <strain evidence="2">Arlian Lab</strain>
        <tissue evidence="2">Whole body</tissue>
    </source>
</reference>
<dbReference type="Gene3D" id="2.40.37.10">
    <property type="entry name" value="Lyase, Ornithine Decarboxylase, Chain A, domain 1"/>
    <property type="match status" value="1"/>
</dbReference>
<feature type="region of interest" description="Disordered" evidence="1">
    <location>
        <begin position="86"/>
        <end position="110"/>
    </location>
</feature>
<evidence type="ECO:0008006" key="4">
    <source>
        <dbReference type="Google" id="ProtNLM"/>
    </source>
</evidence>
<proteinExistence type="predicted"/>
<dbReference type="SUPFAM" id="SSF50621">
    <property type="entry name" value="Alanine racemase C-terminal domain-like"/>
    <property type="match status" value="1"/>
</dbReference>